<accession>A0ABW5DAD2</accession>
<keyword evidence="1" id="KW-0472">Membrane</keyword>
<proteinExistence type="predicted"/>
<keyword evidence="3" id="KW-1185">Reference proteome</keyword>
<keyword evidence="1" id="KW-0812">Transmembrane</keyword>
<evidence type="ECO:0000313" key="3">
    <source>
        <dbReference type="Proteomes" id="UP001597375"/>
    </source>
</evidence>
<dbReference type="RefSeq" id="WP_386820284.1">
    <property type="nucleotide sequence ID" value="NZ_JBHUIT010000017.1"/>
</dbReference>
<protein>
    <submittedName>
        <fullName evidence="2">Uncharacterized protein</fullName>
    </submittedName>
</protein>
<dbReference type="EMBL" id="JBHUIT010000017">
    <property type="protein sequence ID" value="MFD2256996.1"/>
    <property type="molecule type" value="Genomic_DNA"/>
</dbReference>
<sequence length="232" mass="25405">MASDDKKKSKGGCIGRLMSFVVFLVVVGLGVALYFISQPQDLSEVGGLGQTTTTAASPPRDIKTVLQKSIEGSYSVTLSESEINQWLSRELIASQGGELAPWVSIKNVCIRLKTGVAEVVIEREIHGYPFTTSMFVQIEQSESQKGISTQIHLHGGGFHELVPKPTMGGRFGKLPVPQGFLILVMSDFKKIASIFEDEIELGFNRMAHIEIQDKRLVLDPRRPTVEVGGNSF</sequence>
<feature type="transmembrane region" description="Helical" evidence="1">
    <location>
        <begin position="17"/>
        <end position="36"/>
    </location>
</feature>
<organism evidence="2 3">
    <name type="scientific">Luteolibacter algae</name>
    <dbReference type="NCBI Taxonomy" id="454151"/>
    <lineage>
        <taxon>Bacteria</taxon>
        <taxon>Pseudomonadati</taxon>
        <taxon>Verrucomicrobiota</taxon>
        <taxon>Verrucomicrobiia</taxon>
        <taxon>Verrucomicrobiales</taxon>
        <taxon>Verrucomicrobiaceae</taxon>
        <taxon>Luteolibacter</taxon>
    </lineage>
</organism>
<gene>
    <name evidence="2" type="ORF">ACFSSA_09930</name>
</gene>
<dbReference type="Proteomes" id="UP001597375">
    <property type="component" value="Unassembled WGS sequence"/>
</dbReference>
<keyword evidence="1" id="KW-1133">Transmembrane helix</keyword>
<reference evidence="3" key="1">
    <citation type="journal article" date="2019" name="Int. J. Syst. Evol. Microbiol.">
        <title>The Global Catalogue of Microorganisms (GCM) 10K type strain sequencing project: providing services to taxonomists for standard genome sequencing and annotation.</title>
        <authorList>
            <consortium name="The Broad Institute Genomics Platform"/>
            <consortium name="The Broad Institute Genome Sequencing Center for Infectious Disease"/>
            <person name="Wu L."/>
            <person name="Ma J."/>
        </authorList>
    </citation>
    <scope>NUCLEOTIDE SEQUENCE [LARGE SCALE GENOMIC DNA]</scope>
    <source>
        <strain evidence="3">CGMCC 4.7106</strain>
    </source>
</reference>
<name>A0ABW5DAD2_9BACT</name>
<evidence type="ECO:0000313" key="2">
    <source>
        <dbReference type="EMBL" id="MFD2256996.1"/>
    </source>
</evidence>
<comment type="caution">
    <text evidence="2">The sequence shown here is derived from an EMBL/GenBank/DDBJ whole genome shotgun (WGS) entry which is preliminary data.</text>
</comment>
<evidence type="ECO:0000256" key="1">
    <source>
        <dbReference type="SAM" id="Phobius"/>
    </source>
</evidence>